<proteinExistence type="predicted"/>
<dbReference type="Pfam" id="PF00753">
    <property type="entry name" value="Lactamase_B"/>
    <property type="match status" value="1"/>
</dbReference>
<dbReference type="GO" id="GO:0030420">
    <property type="term" value="P:establishment of competence for transformation"/>
    <property type="evidence" value="ECO:0007669"/>
    <property type="project" value="InterPro"/>
</dbReference>
<dbReference type="NCBIfam" id="TIGR00360">
    <property type="entry name" value="ComEC_N-term"/>
    <property type="match status" value="1"/>
</dbReference>
<dbReference type="AlphaFoldDB" id="A0A9D2HB86"/>
<evidence type="ECO:0000259" key="8">
    <source>
        <dbReference type="SMART" id="SM00849"/>
    </source>
</evidence>
<evidence type="ECO:0000256" key="1">
    <source>
        <dbReference type="ARBA" id="ARBA00004651"/>
    </source>
</evidence>
<dbReference type="PANTHER" id="PTHR30619">
    <property type="entry name" value="DNA INTERNALIZATION/COMPETENCE PROTEIN COMEC/REC2"/>
    <property type="match status" value="1"/>
</dbReference>
<dbReference type="GO" id="GO:0005886">
    <property type="term" value="C:plasma membrane"/>
    <property type="evidence" value="ECO:0007669"/>
    <property type="project" value="UniProtKB-SubCell"/>
</dbReference>
<evidence type="ECO:0000256" key="7">
    <source>
        <dbReference type="SAM" id="SignalP"/>
    </source>
</evidence>
<comment type="caution">
    <text evidence="9">The sequence shown here is derived from an EMBL/GenBank/DDBJ whole genome shotgun (WGS) entry which is preliminary data.</text>
</comment>
<dbReference type="Pfam" id="PF03772">
    <property type="entry name" value="Competence"/>
    <property type="match status" value="1"/>
</dbReference>
<evidence type="ECO:0000256" key="5">
    <source>
        <dbReference type="ARBA" id="ARBA00023136"/>
    </source>
</evidence>
<accession>A0A9D2HB86</accession>
<feature type="transmembrane region" description="Helical" evidence="6">
    <location>
        <begin position="217"/>
        <end position="239"/>
    </location>
</feature>
<evidence type="ECO:0000256" key="2">
    <source>
        <dbReference type="ARBA" id="ARBA00022475"/>
    </source>
</evidence>
<name>A0A9D2HB86_9FIRM</name>
<keyword evidence="4 6" id="KW-1133">Transmembrane helix</keyword>
<evidence type="ECO:0000256" key="6">
    <source>
        <dbReference type="SAM" id="Phobius"/>
    </source>
</evidence>
<dbReference type="Proteomes" id="UP000824223">
    <property type="component" value="Unassembled WGS sequence"/>
</dbReference>
<feature type="transmembrane region" description="Helical" evidence="6">
    <location>
        <begin position="349"/>
        <end position="369"/>
    </location>
</feature>
<sequence length="794" mass="86397">MRKRPLCTLCLLFLIIQAVRVALSSAQPPEPSALEKTVAEWDSVTLEGTVTAVQNKEKVTAVFLEDCLISTFSGDFNEKKLLIYIKTDSEIWIGPDSQKQILKKENLHMAGIKIGNQVRVSGEAEIFEQARNPGNFDQKSYYARQGIYLLVWADKVEILSLETDKIRQFLAEVRFSWKELLTRHLGEYYGGTMSAVLLGEKSGLDAEMKKLYQKNGIGHLLAISGLHMSFIGMGVYGILRRTGIGFLFSGLAGGILLILYTLMIGAGVSSLRALIMFLVRIGADVTGRDYDLPTSLALSAAVTCAGQPFYLTDAGFLLSYGAILGIILLGPVFEGMFHIGEKKSKILESFGVSLAVNVMLLGPVLYFYFEAPPYSVILNLLVIPMMPVAMGAGMIGSALLTVWELPGSLILKVCKAVLWGYDCICSGASELPGSRFVSGRPQPAWLVVYYAGIGILCAVFYVMRERNMQRFEEGQKGQRTLLRIPGGCLLVFAVTMAAFCRLGYHMGDGIQATVLDVGQGDCIHIRGETGDYLVDGGSSDVSLAGTYRIEPYLLASAVDTLDYVFATHGDEDHINGIRELLEGQRLGVSIRTLVLPPKEYCDEKLIDLARTAMENGTRVTSAGTGDEIREKGARDGAAAESGHLEKRLSLTCLGPAKGADMELGNEASLVLSLTYGDFSMLLTGDVEGKGENLLMESGSLHKYDVLKAAHHGSKNSSSEPFLEIVRPYVTLMSAGKNNRYGHPHAETLKRLEAAESRVYSTQENGAVTVWTDGKTMEIRAVSLSTLVKTGAFPI</sequence>
<feature type="transmembrane region" description="Helical" evidence="6">
    <location>
        <begin position="317"/>
        <end position="337"/>
    </location>
</feature>
<protein>
    <submittedName>
        <fullName evidence="9">DNA internalization-related competence protein ComEC/Rec2</fullName>
    </submittedName>
</protein>
<dbReference type="CDD" id="cd07731">
    <property type="entry name" value="ComA-like_MBL-fold"/>
    <property type="match status" value="1"/>
</dbReference>
<gene>
    <name evidence="9" type="ORF">H9798_09215</name>
</gene>
<dbReference type="InterPro" id="IPR025405">
    <property type="entry name" value="DUF4131"/>
</dbReference>
<feature type="transmembrane region" description="Helical" evidence="6">
    <location>
        <begin position="484"/>
        <end position="504"/>
    </location>
</feature>
<dbReference type="PANTHER" id="PTHR30619:SF7">
    <property type="entry name" value="BETA-LACTAMASE DOMAIN PROTEIN"/>
    <property type="match status" value="1"/>
</dbReference>
<comment type="subcellular location">
    <subcellularLocation>
        <location evidence="1">Cell membrane</location>
        <topology evidence="1">Multi-pass membrane protein</topology>
    </subcellularLocation>
</comment>
<keyword evidence="5 6" id="KW-0472">Membrane</keyword>
<dbReference type="SMART" id="SM00849">
    <property type="entry name" value="Lactamase_B"/>
    <property type="match status" value="1"/>
</dbReference>
<dbReference type="InterPro" id="IPR004477">
    <property type="entry name" value="ComEC_N"/>
</dbReference>
<feature type="chain" id="PRO_5038756331" evidence="7">
    <location>
        <begin position="27"/>
        <end position="794"/>
    </location>
</feature>
<dbReference type="Pfam" id="PF13567">
    <property type="entry name" value="DUF4131"/>
    <property type="match status" value="1"/>
</dbReference>
<dbReference type="InterPro" id="IPR004797">
    <property type="entry name" value="Competence_ComEC/Rec2"/>
</dbReference>
<evidence type="ECO:0000313" key="9">
    <source>
        <dbReference type="EMBL" id="HJA07302.1"/>
    </source>
</evidence>
<feature type="domain" description="Metallo-beta-lactamase" evidence="8">
    <location>
        <begin position="519"/>
        <end position="736"/>
    </location>
</feature>
<keyword evidence="3 6" id="KW-0812">Transmembrane</keyword>
<dbReference type="Gene3D" id="3.60.15.10">
    <property type="entry name" value="Ribonuclease Z/Hydroxyacylglutathione hydrolase-like"/>
    <property type="match status" value="1"/>
</dbReference>
<keyword evidence="2" id="KW-1003">Cell membrane</keyword>
<keyword evidence="7" id="KW-0732">Signal</keyword>
<dbReference type="InterPro" id="IPR036866">
    <property type="entry name" value="RibonucZ/Hydroxyglut_hydro"/>
</dbReference>
<feature type="transmembrane region" description="Helical" evidence="6">
    <location>
        <begin position="381"/>
        <end position="402"/>
    </location>
</feature>
<evidence type="ECO:0000256" key="4">
    <source>
        <dbReference type="ARBA" id="ARBA00022989"/>
    </source>
</evidence>
<feature type="transmembrane region" description="Helical" evidence="6">
    <location>
        <begin position="246"/>
        <end position="268"/>
    </location>
</feature>
<evidence type="ECO:0000256" key="3">
    <source>
        <dbReference type="ARBA" id="ARBA00022692"/>
    </source>
</evidence>
<feature type="transmembrane region" description="Helical" evidence="6">
    <location>
        <begin position="444"/>
        <end position="463"/>
    </location>
</feature>
<feature type="signal peptide" evidence="7">
    <location>
        <begin position="1"/>
        <end position="26"/>
    </location>
</feature>
<dbReference type="InterPro" id="IPR052159">
    <property type="entry name" value="Competence_DNA_uptake"/>
</dbReference>
<evidence type="ECO:0000313" key="10">
    <source>
        <dbReference type="Proteomes" id="UP000824223"/>
    </source>
</evidence>
<dbReference type="NCBIfam" id="TIGR00361">
    <property type="entry name" value="ComEC_Rec2"/>
    <property type="match status" value="1"/>
</dbReference>
<organism evidence="9 10">
    <name type="scientific">Candidatus Mediterraneibacter pullicola</name>
    <dbReference type="NCBI Taxonomy" id="2838682"/>
    <lineage>
        <taxon>Bacteria</taxon>
        <taxon>Bacillati</taxon>
        <taxon>Bacillota</taxon>
        <taxon>Clostridia</taxon>
        <taxon>Lachnospirales</taxon>
        <taxon>Lachnospiraceae</taxon>
        <taxon>Mediterraneibacter</taxon>
    </lineage>
</organism>
<dbReference type="InterPro" id="IPR001279">
    <property type="entry name" value="Metallo-B-lactamas"/>
</dbReference>
<reference evidence="9" key="2">
    <citation type="submission" date="2021-04" db="EMBL/GenBank/DDBJ databases">
        <authorList>
            <person name="Gilroy R."/>
        </authorList>
    </citation>
    <scope>NUCLEOTIDE SEQUENCE</scope>
    <source>
        <strain evidence="9">ChiSjej2B20-11307</strain>
    </source>
</reference>
<dbReference type="SUPFAM" id="SSF56281">
    <property type="entry name" value="Metallo-hydrolase/oxidoreductase"/>
    <property type="match status" value="1"/>
</dbReference>
<reference evidence="9" key="1">
    <citation type="journal article" date="2021" name="PeerJ">
        <title>Extensive microbial diversity within the chicken gut microbiome revealed by metagenomics and culture.</title>
        <authorList>
            <person name="Gilroy R."/>
            <person name="Ravi A."/>
            <person name="Getino M."/>
            <person name="Pursley I."/>
            <person name="Horton D.L."/>
            <person name="Alikhan N.F."/>
            <person name="Baker D."/>
            <person name="Gharbi K."/>
            <person name="Hall N."/>
            <person name="Watson M."/>
            <person name="Adriaenssens E.M."/>
            <person name="Foster-Nyarko E."/>
            <person name="Jarju S."/>
            <person name="Secka A."/>
            <person name="Antonio M."/>
            <person name="Oren A."/>
            <person name="Chaudhuri R.R."/>
            <person name="La Ragione R."/>
            <person name="Hildebrand F."/>
            <person name="Pallen M.J."/>
        </authorList>
    </citation>
    <scope>NUCLEOTIDE SEQUENCE</scope>
    <source>
        <strain evidence="9">ChiSjej2B20-11307</strain>
    </source>
</reference>
<dbReference type="InterPro" id="IPR035681">
    <property type="entry name" value="ComA-like_MBL"/>
</dbReference>
<dbReference type="EMBL" id="DXAK01000045">
    <property type="protein sequence ID" value="HJA07302.1"/>
    <property type="molecule type" value="Genomic_DNA"/>
</dbReference>